<keyword evidence="1 4" id="KW-0464">Manganese</keyword>
<dbReference type="InterPro" id="IPR023952">
    <property type="entry name" value="IolE"/>
</dbReference>
<dbReference type="HAMAP" id="MF_01672">
    <property type="entry name" value="IolE"/>
    <property type="match status" value="1"/>
</dbReference>
<evidence type="ECO:0000256" key="4">
    <source>
        <dbReference type="HAMAP-Rule" id="MF_01672"/>
    </source>
</evidence>
<comment type="cofactor">
    <cofactor evidence="4">
        <name>Co(2+)</name>
        <dbReference type="ChEBI" id="CHEBI:48828"/>
    </cofactor>
    <cofactor evidence="4">
        <name>Mn(2+)</name>
        <dbReference type="ChEBI" id="CHEBI:29035"/>
    </cofactor>
</comment>
<dbReference type="PANTHER" id="PTHR12110">
    <property type="entry name" value="HYDROXYPYRUVATE ISOMERASE"/>
    <property type="match status" value="1"/>
</dbReference>
<comment type="caution">
    <text evidence="6">The sequence shown here is derived from an EMBL/GenBank/DDBJ whole genome shotgun (WGS) entry which is preliminary data.</text>
</comment>
<dbReference type="RefSeq" id="WP_089522432.1">
    <property type="nucleotide sequence ID" value="NZ_NMUQ01000001.1"/>
</dbReference>
<dbReference type="OrthoDB" id="9779184at2"/>
<keyword evidence="7" id="KW-1185">Reference proteome</keyword>
<dbReference type="InterPro" id="IPR036237">
    <property type="entry name" value="Xyl_isomerase-like_sf"/>
</dbReference>
<evidence type="ECO:0000256" key="2">
    <source>
        <dbReference type="ARBA" id="ARBA00023239"/>
    </source>
</evidence>
<comment type="similarity">
    <text evidence="4">Belongs to the IolE/MocC family.</text>
</comment>
<comment type="cofactor">
    <cofactor evidence="4">
        <name>glutathione</name>
        <dbReference type="ChEBI" id="CHEBI:57925"/>
    </cofactor>
</comment>
<dbReference type="PANTHER" id="PTHR12110:SF41">
    <property type="entry name" value="INOSOSE DEHYDRATASE"/>
    <property type="match status" value="1"/>
</dbReference>
<dbReference type="EMBL" id="NMUQ01000001">
    <property type="protein sequence ID" value="OXM15412.1"/>
    <property type="molecule type" value="Genomic_DNA"/>
</dbReference>
<dbReference type="GO" id="GO:0030145">
    <property type="term" value="F:manganese ion binding"/>
    <property type="evidence" value="ECO:0007669"/>
    <property type="project" value="UniProtKB-UniRule"/>
</dbReference>
<sequence length="306" mass="34079">MGATEITWGISPIGWRNDDIPEIGAENTLGHLLGDIVVAGFAGTELGGFFPGPDVLNKELELRGLRIAGQWFSSYIVRDGLPAVREAFADQCRSLQGVKADVIVISEQTGSIQGLDRNVFSDKPEFDDEQWVQLCEGLNQLGEEAQQYGLQLVYHHHMGTVVQTAPEIARLMDGTDARFVHLLYDTGHCYASDGEVLEVLKTHIGRIRHVHFKDIRQNVLDQCRAKGRSFQQSFMQGMFTVPGDGCVPFEDVYQLLLAHGYKGWIIVEAEQDPAIAHPLEYALIARKYIDRNLLPLAATADKGYKR</sequence>
<evidence type="ECO:0000256" key="3">
    <source>
        <dbReference type="ARBA" id="ARBA00023285"/>
    </source>
</evidence>
<comment type="function">
    <text evidence="4">Catalyzes the dehydration of inosose (2-keto-myo-inositol, 2KMI or 2,4,6/3,5-pentahydroxycyclohexanone) to 3D-(3,5/4)-trihydroxycyclohexane-1,2-dione (D-2,3-diketo-4-deoxy-epi-inositol).</text>
</comment>
<dbReference type="Gene3D" id="3.20.20.150">
    <property type="entry name" value="Divalent-metal-dependent TIM barrel enzymes"/>
    <property type="match status" value="1"/>
</dbReference>
<dbReference type="UniPathway" id="UPA00076">
    <property type="reaction ID" value="UER00144"/>
</dbReference>
<organism evidence="6 7">
    <name type="scientific">Paenibacillus herberti</name>
    <dbReference type="NCBI Taxonomy" id="1619309"/>
    <lineage>
        <taxon>Bacteria</taxon>
        <taxon>Bacillati</taxon>
        <taxon>Bacillota</taxon>
        <taxon>Bacilli</taxon>
        <taxon>Bacillales</taxon>
        <taxon>Paenibacillaceae</taxon>
        <taxon>Paenibacillus</taxon>
    </lineage>
</organism>
<evidence type="ECO:0000259" key="5">
    <source>
        <dbReference type="Pfam" id="PF01261"/>
    </source>
</evidence>
<dbReference type="GO" id="GO:0019310">
    <property type="term" value="P:inositol catabolic process"/>
    <property type="evidence" value="ECO:0007669"/>
    <property type="project" value="UniProtKB-UniRule"/>
</dbReference>
<dbReference type="Proteomes" id="UP000215145">
    <property type="component" value="Unassembled WGS sequence"/>
</dbReference>
<comment type="catalytic activity">
    <reaction evidence="4">
        <text>scyllo-inosose = 3D-3,5/4-trihydroxycyclohexane-1,2-dione + H2O</text>
        <dbReference type="Rhea" id="RHEA:14065"/>
        <dbReference type="ChEBI" id="CHEBI:15377"/>
        <dbReference type="ChEBI" id="CHEBI:17811"/>
        <dbReference type="ChEBI" id="CHEBI:28446"/>
        <dbReference type="EC" id="4.2.1.44"/>
    </reaction>
</comment>
<name>A0A229NZR1_9BACL</name>
<dbReference type="Pfam" id="PF01261">
    <property type="entry name" value="AP_endonuc_2"/>
    <property type="match status" value="1"/>
</dbReference>
<dbReference type="EC" id="4.2.1.44" evidence="4"/>
<dbReference type="SUPFAM" id="SSF51658">
    <property type="entry name" value="Xylose isomerase-like"/>
    <property type="match status" value="1"/>
</dbReference>
<evidence type="ECO:0000313" key="7">
    <source>
        <dbReference type="Proteomes" id="UP000215145"/>
    </source>
</evidence>
<evidence type="ECO:0000313" key="6">
    <source>
        <dbReference type="EMBL" id="OXM15412.1"/>
    </source>
</evidence>
<dbReference type="GO" id="GO:0050114">
    <property type="term" value="F:myo-inosose-2 dehydratase activity"/>
    <property type="evidence" value="ECO:0007669"/>
    <property type="project" value="UniProtKB-UniRule"/>
</dbReference>
<feature type="domain" description="Xylose isomerase-like TIM barrel" evidence="5">
    <location>
        <begin position="88"/>
        <end position="277"/>
    </location>
</feature>
<evidence type="ECO:0000256" key="1">
    <source>
        <dbReference type="ARBA" id="ARBA00023211"/>
    </source>
</evidence>
<comment type="pathway">
    <text evidence="4">Polyol metabolism; myo-inositol degradation into acetyl-CoA; acetyl-CoA from myo-inositol: step 2/7.</text>
</comment>
<keyword evidence="2 4" id="KW-0456">Lyase</keyword>
<proteinExistence type="inferred from homology"/>
<dbReference type="InterPro" id="IPR013022">
    <property type="entry name" value="Xyl_isomerase-like_TIM-brl"/>
</dbReference>
<accession>A0A229NZR1</accession>
<protein>
    <recommendedName>
        <fullName evidence="4">Inosose dehydratase</fullName>
        <ecNumber evidence="4">4.2.1.44</ecNumber>
    </recommendedName>
    <alternativeName>
        <fullName evidence="4">2-keto-myo-inositol dehydratase</fullName>
        <shortName evidence="4">2KMI dehydratase</shortName>
    </alternativeName>
</protein>
<reference evidence="6 7" key="1">
    <citation type="submission" date="2017-07" db="EMBL/GenBank/DDBJ databases">
        <title>Paenibacillus herberti R33 genome sequencing and assembly.</title>
        <authorList>
            <person name="Su W."/>
        </authorList>
    </citation>
    <scope>NUCLEOTIDE SEQUENCE [LARGE SCALE GENOMIC DNA]</scope>
    <source>
        <strain evidence="6 7">R33</strain>
    </source>
</reference>
<dbReference type="NCBIfam" id="TIGR04379">
    <property type="entry name" value="myo_inos_iolE"/>
    <property type="match status" value="1"/>
</dbReference>
<dbReference type="InterPro" id="IPR030823">
    <property type="entry name" value="IolE/MocC"/>
</dbReference>
<dbReference type="AlphaFoldDB" id="A0A229NZR1"/>
<keyword evidence="3 4" id="KW-0170">Cobalt</keyword>
<dbReference type="InterPro" id="IPR050312">
    <property type="entry name" value="IolE/XylAMocC-like"/>
</dbReference>
<gene>
    <name evidence="4 6" type="primary">iolE</name>
    <name evidence="6" type="ORF">CGZ75_01315</name>
</gene>